<organism evidence="3 4">
    <name type="scientific">Elysia crispata</name>
    <name type="common">lettuce slug</name>
    <dbReference type="NCBI Taxonomy" id="231223"/>
    <lineage>
        <taxon>Eukaryota</taxon>
        <taxon>Metazoa</taxon>
        <taxon>Spiralia</taxon>
        <taxon>Lophotrochozoa</taxon>
        <taxon>Mollusca</taxon>
        <taxon>Gastropoda</taxon>
        <taxon>Heterobranchia</taxon>
        <taxon>Euthyneura</taxon>
        <taxon>Panpulmonata</taxon>
        <taxon>Sacoglossa</taxon>
        <taxon>Placobranchoidea</taxon>
        <taxon>Plakobranchidae</taxon>
        <taxon>Elysia</taxon>
    </lineage>
</organism>
<dbReference type="PANTHER" id="PTHR19303:SF71">
    <property type="entry name" value="ZINC FINGER PHD-TYPE DOMAIN-CONTAINING PROTEIN"/>
    <property type="match status" value="1"/>
</dbReference>
<gene>
    <name evidence="3" type="ORF">RRG08_015713</name>
</gene>
<comment type="caution">
    <text evidence="3">The sequence shown here is derived from an EMBL/GenBank/DDBJ whole genome shotgun (WGS) entry which is preliminary data.</text>
</comment>
<evidence type="ECO:0000313" key="3">
    <source>
        <dbReference type="EMBL" id="KAK3762972.1"/>
    </source>
</evidence>
<dbReference type="PANTHER" id="PTHR19303">
    <property type="entry name" value="TRANSPOSON"/>
    <property type="match status" value="1"/>
</dbReference>
<dbReference type="InterPro" id="IPR036397">
    <property type="entry name" value="RNaseH_sf"/>
</dbReference>
<dbReference type="EMBL" id="JAWDGP010004620">
    <property type="protein sequence ID" value="KAK3762972.1"/>
    <property type="molecule type" value="Genomic_DNA"/>
</dbReference>
<dbReference type="Proteomes" id="UP001283361">
    <property type="component" value="Unassembled WGS sequence"/>
</dbReference>
<name>A0AAE0Z6R8_9GAST</name>
<dbReference type="AlphaFoldDB" id="A0AAE0Z6R8"/>
<dbReference type="InterPro" id="IPR004875">
    <property type="entry name" value="DDE_SF_endonuclease_dom"/>
</dbReference>
<dbReference type="GO" id="GO:0003677">
    <property type="term" value="F:DNA binding"/>
    <property type="evidence" value="ECO:0007669"/>
    <property type="project" value="TreeGrafter"/>
</dbReference>
<keyword evidence="4" id="KW-1185">Reference proteome</keyword>
<evidence type="ECO:0000259" key="2">
    <source>
        <dbReference type="Pfam" id="PF03184"/>
    </source>
</evidence>
<feature type="domain" description="DDE-1" evidence="2">
    <location>
        <begin position="217"/>
        <end position="382"/>
    </location>
</feature>
<protein>
    <recommendedName>
        <fullName evidence="2">DDE-1 domain-containing protein</fullName>
    </recommendedName>
</protein>
<feature type="compositionally biased region" description="Basic and acidic residues" evidence="1">
    <location>
        <begin position="417"/>
        <end position="434"/>
    </location>
</feature>
<dbReference type="Gene3D" id="3.30.420.10">
    <property type="entry name" value="Ribonuclease H-like superfamily/Ribonuclease H"/>
    <property type="match status" value="1"/>
</dbReference>
<proteinExistence type="predicted"/>
<feature type="region of interest" description="Disordered" evidence="1">
    <location>
        <begin position="411"/>
        <end position="496"/>
    </location>
</feature>
<dbReference type="Pfam" id="PF03184">
    <property type="entry name" value="DDE_1"/>
    <property type="match status" value="1"/>
</dbReference>
<evidence type="ECO:0000256" key="1">
    <source>
        <dbReference type="SAM" id="MobiDB-lite"/>
    </source>
</evidence>
<reference evidence="3" key="1">
    <citation type="journal article" date="2023" name="G3 (Bethesda)">
        <title>A reference genome for the long-term kleptoplast-retaining sea slug Elysia crispata morphotype clarki.</title>
        <authorList>
            <person name="Eastman K.E."/>
            <person name="Pendleton A.L."/>
            <person name="Shaikh M.A."/>
            <person name="Suttiyut T."/>
            <person name="Ogas R."/>
            <person name="Tomko P."/>
            <person name="Gavelis G."/>
            <person name="Widhalm J.R."/>
            <person name="Wisecaver J.H."/>
        </authorList>
    </citation>
    <scope>NUCLEOTIDE SEQUENCE</scope>
    <source>
        <strain evidence="3">ECLA1</strain>
    </source>
</reference>
<evidence type="ECO:0000313" key="4">
    <source>
        <dbReference type="Proteomes" id="UP001283361"/>
    </source>
</evidence>
<sequence>MRNYTRKTDRGAPRDILMRAAQEVLRNNKSKAAAAKDFNVDRMTLSRFIKKIQQSEDAITGYKAVAAAKTIIPETMEKDLAIHLVTLCDIFHGLSQKSCRVMAFEFCSRNNVNMPRSWSEHGLAGQDWWLKFAERYQLTLRAPESTSLARASAFNKPVVNKFFSNLAKVMDEHKFSPNQIFYCDETGLTTVQKPKAVVAKRGTKQVGSITSQERGELVTVMYAVSASGNSIPPMMIFPRVNYRDHFIRGAPPGTIGCANPSGWMTKGLFIKFLDHLIQQTNCSVDRKVLLVMDNHETHMSLEAVDLARANGIIMLTIPPHTSHRLQPLDRTVYGPLKTAYNIAMDSWMRSNPGKNVTIYDIPELLRIAHNEALTPKNISSGFACTGMFPFNQTIFSDTDFAPSATTDNIATVSGAADDGRGEEEPGPSDRHDEPGPSVSVRHNEQGPSDRRDEPGPSPRPYVSLADIRPFPKAIKPAKPTQRGRKKRSTTILTSSPARAALFQESEIKKAKLGKPKREAKSKKSLFQSVAKDVSSSSESEFEFSDSSADDIDDTDEDVIEGDFVVVKVEGKSRIVNFIARVDTIDNDEYEGVFLRKVLSRMTGKPSFVIDNNDEALFKKQDILAKLPIPSVVGGSARRENQFTFSCNLELWNIN</sequence>
<dbReference type="GO" id="GO:0005634">
    <property type="term" value="C:nucleus"/>
    <property type="evidence" value="ECO:0007669"/>
    <property type="project" value="TreeGrafter"/>
</dbReference>
<dbReference type="InterPro" id="IPR050863">
    <property type="entry name" value="CenT-Element_Derived"/>
</dbReference>
<feature type="compositionally biased region" description="Basic and acidic residues" evidence="1">
    <location>
        <begin position="441"/>
        <end position="454"/>
    </location>
</feature>
<accession>A0AAE0Z6R8</accession>